<feature type="compositionally biased region" description="Low complexity" evidence="1">
    <location>
        <begin position="78"/>
        <end position="98"/>
    </location>
</feature>
<accession>A0A0S4QI84</accession>
<keyword evidence="3" id="KW-1185">Reference proteome</keyword>
<organism evidence="2 3">
    <name type="scientific">Parafrankia irregularis</name>
    <dbReference type="NCBI Taxonomy" id="795642"/>
    <lineage>
        <taxon>Bacteria</taxon>
        <taxon>Bacillati</taxon>
        <taxon>Actinomycetota</taxon>
        <taxon>Actinomycetes</taxon>
        <taxon>Frankiales</taxon>
        <taxon>Frankiaceae</taxon>
        <taxon>Parafrankia</taxon>
    </lineage>
</organism>
<gene>
    <name evidence="2" type="ORF">Ga0074812_104366</name>
</gene>
<proteinExistence type="predicted"/>
<evidence type="ECO:0000313" key="2">
    <source>
        <dbReference type="EMBL" id="CUU55285.1"/>
    </source>
</evidence>
<sequence length="145" mass="15351">MPVAATRHGLAGRSHSWTWATTTAAPLTSASSMVRRTGGANARALGCQTLLEDLRIGKPDRAEPGLLVEAQDDSPTAGLVRQRAQGRGQRGRQPTRGGLDLDLDGVATRAARRSISWLTSRGTPNVTTARLHLACGLHLTPRDLG</sequence>
<dbReference type="EMBL" id="FAOZ01000004">
    <property type="protein sequence ID" value="CUU55285.1"/>
    <property type="molecule type" value="Genomic_DNA"/>
</dbReference>
<evidence type="ECO:0000256" key="1">
    <source>
        <dbReference type="SAM" id="MobiDB-lite"/>
    </source>
</evidence>
<protein>
    <submittedName>
        <fullName evidence="2">Uncharacterized protein</fullName>
    </submittedName>
</protein>
<dbReference type="Proteomes" id="UP000198802">
    <property type="component" value="Unassembled WGS sequence"/>
</dbReference>
<dbReference type="AlphaFoldDB" id="A0A0S4QI84"/>
<feature type="region of interest" description="Disordered" evidence="1">
    <location>
        <begin position="67"/>
        <end position="101"/>
    </location>
</feature>
<reference evidence="3" key="1">
    <citation type="submission" date="2015-11" db="EMBL/GenBank/DDBJ databases">
        <authorList>
            <person name="Varghese N."/>
        </authorList>
    </citation>
    <scope>NUCLEOTIDE SEQUENCE [LARGE SCALE GENOMIC DNA]</scope>
    <source>
        <strain evidence="3">DSM 45899</strain>
    </source>
</reference>
<name>A0A0S4QI84_9ACTN</name>
<evidence type="ECO:0000313" key="3">
    <source>
        <dbReference type="Proteomes" id="UP000198802"/>
    </source>
</evidence>